<reference evidence="1" key="1">
    <citation type="submission" date="2022-11" db="EMBL/GenBank/DDBJ databases">
        <title>Genome Sequence of Boeremia exigua.</title>
        <authorList>
            <person name="Buettner E."/>
        </authorList>
    </citation>
    <scope>NUCLEOTIDE SEQUENCE</scope>
    <source>
        <strain evidence="1">CU02</strain>
    </source>
</reference>
<accession>A0ACC2IC88</accession>
<protein>
    <submittedName>
        <fullName evidence="1">Uncharacterized protein</fullName>
    </submittedName>
</protein>
<organism evidence="1 2">
    <name type="scientific">Boeremia exigua</name>
    <dbReference type="NCBI Taxonomy" id="749465"/>
    <lineage>
        <taxon>Eukaryota</taxon>
        <taxon>Fungi</taxon>
        <taxon>Dikarya</taxon>
        <taxon>Ascomycota</taxon>
        <taxon>Pezizomycotina</taxon>
        <taxon>Dothideomycetes</taxon>
        <taxon>Pleosporomycetidae</taxon>
        <taxon>Pleosporales</taxon>
        <taxon>Pleosporineae</taxon>
        <taxon>Didymellaceae</taxon>
        <taxon>Boeremia</taxon>
    </lineage>
</organism>
<sequence length="436" mass="49392">MSNIVVSSGQIIVLPPLLGENFSYDLAFEGPRLQCTNTTLVEMLEYPHVGRGNSIFLVFNGTWSSSWSGVSNRDDSIFTLTKTESQGYFYDESKGPSVHCDECDPYYPECYFGNLNRTTTVVIQRQVMRCHAQTATYHVSIRYVRGIQKISYFLEHGERLDLLSKQEYIYNKTEYAEGASETEGYKSLAAVLLPWYQKLSSRALLDSIDNFLAYQYHESWSIGADTPSAPYQFPNGSEIQLIKIETMPMDKPKNEFTRLEDSVLNRNRFQTFFDPRGDLNLTEASLNDILANITISALSLNTWYDNVTVQETQYENVYRFSDPLNFFLPYGLCLGLTLVFVGLGLYALHQNGTPATDGGFLQLMMTTRGDTTMSQEVKEGSIGGRENAPRALLDIRVRFGELTTGSETSSVKLYGFGTMDETISLRRRRQDALHEE</sequence>
<dbReference type="Proteomes" id="UP001153331">
    <property type="component" value="Unassembled WGS sequence"/>
</dbReference>
<proteinExistence type="predicted"/>
<dbReference type="EMBL" id="JAPHNI010000300">
    <property type="protein sequence ID" value="KAJ8112754.1"/>
    <property type="molecule type" value="Genomic_DNA"/>
</dbReference>
<gene>
    <name evidence="1" type="ORF">OPT61_g4949</name>
</gene>
<keyword evidence="2" id="KW-1185">Reference proteome</keyword>
<evidence type="ECO:0000313" key="2">
    <source>
        <dbReference type="Proteomes" id="UP001153331"/>
    </source>
</evidence>
<evidence type="ECO:0000313" key="1">
    <source>
        <dbReference type="EMBL" id="KAJ8112754.1"/>
    </source>
</evidence>
<comment type="caution">
    <text evidence="1">The sequence shown here is derived from an EMBL/GenBank/DDBJ whole genome shotgun (WGS) entry which is preliminary data.</text>
</comment>
<name>A0ACC2IC88_9PLEO</name>